<dbReference type="InterPro" id="IPR051465">
    <property type="entry name" value="Cell_Envelope_Struct_Comp"/>
</dbReference>
<keyword evidence="2" id="KW-0175">Coiled coil</keyword>
<accession>A0A4Y8IS12</accession>
<dbReference type="PROSITE" id="PS51272">
    <property type="entry name" value="SLH"/>
    <property type="match status" value="3"/>
</dbReference>
<dbReference type="Proteomes" id="UP000297975">
    <property type="component" value="Unassembled WGS sequence"/>
</dbReference>
<organism evidence="6 7">
    <name type="scientific">Filobacillus milosensis</name>
    <dbReference type="NCBI Taxonomy" id="94137"/>
    <lineage>
        <taxon>Bacteria</taxon>
        <taxon>Bacillati</taxon>
        <taxon>Bacillota</taxon>
        <taxon>Bacilli</taxon>
        <taxon>Bacillales</taxon>
        <taxon>Bacillaceae</taxon>
        <taxon>Filobacillus</taxon>
    </lineage>
</organism>
<dbReference type="OrthoDB" id="2611444at2"/>
<feature type="compositionally biased region" description="Acidic residues" evidence="3">
    <location>
        <begin position="553"/>
        <end position="575"/>
    </location>
</feature>
<dbReference type="PANTHER" id="PTHR43308">
    <property type="entry name" value="OUTER MEMBRANE PROTEIN ALPHA-RELATED"/>
    <property type="match status" value="1"/>
</dbReference>
<keyword evidence="7" id="KW-1185">Reference proteome</keyword>
<sequence>MNKTKFFLGIVLVLILISTLAIPSFAEETKENDEETRINDSTQERKGFTFDFNDSEEASWASEYIGKMQSKDVIKGYEDGSFRPNKPVKRIEAIVMAVRLMNLEDEALAVPSDTPLHFKDEEQIPSWARGHVVIALENGLFNGTEDKIDAGQPASRVWIVQLLVKALGLEDVALQEMTNIPEFKDVNSIPAGAIGYVNVAAEEGITAGYSDNTFKPNKNVTRAEMAAFLERTNEDLLEQSGALTIQGEITDISFEQKTVQSEQEENESTEKVVGTVTVETFNGESMTYSIQPDLLVQYYERFITADQLMQGDFVTLIVKDNKVIEANLINENDVNTTSNLVELKIEVEGLNQGYKLKYKNKKGKIQAELKNETENEETKIKGEEAIRLIEKIINQLALTSDMSKDEIVMNVLETLQIEEGKYKELEIEVKFTNGNKVEIELEDEIIDEGYNGIREFEFNLKLIDSQKLKLKYESEEGKVKAEVEEETKEGKAKHNGEQAVEWIENFVDEIALTEDMTKDEILENILSGLNIKKDDIKELELEIKFTNGKETEIEIENDDEDDEDEDEDEEDGEED</sequence>
<proteinExistence type="predicted"/>
<dbReference type="PANTHER" id="PTHR43308:SF5">
    <property type="entry name" value="S-LAYER PROTEIN _ PEPTIDOGLYCAN ENDO-BETA-N-ACETYLGLUCOSAMINIDASE"/>
    <property type="match status" value="1"/>
</dbReference>
<reference evidence="6 7" key="1">
    <citation type="submission" date="2019-03" db="EMBL/GenBank/DDBJ databases">
        <authorList>
            <person name="He R.-H."/>
        </authorList>
    </citation>
    <scope>NUCLEOTIDE SEQUENCE [LARGE SCALE GENOMIC DNA]</scope>
    <source>
        <strain evidence="7">SH 714</strain>
    </source>
</reference>
<feature type="domain" description="SLH" evidence="5">
    <location>
        <begin position="115"/>
        <end position="177"/>
    </location>
</feature>
<feature type="chain" id="PRO_5021240998" description="SLH domain-containing protein" evidence="4">
    <location>
        <begin position="27"/>
        <end position="575"/>
    </location>
</feature>
<evidence type="ECO:0000256" key="3">
    <source>
        <dbReference type="SAM" id="MobiDB-lite"/>
    </source>
</evidence>
<dbReference type="AlphaFoldDB" id="A0A4Y8IS12"/>
<feature type="region of interest" description="Disordered" evidence="3">
    <location>
        <begin position="548"/>
        <end position="575"/>
    </location>
</feature>
<evidence type="ECO:0000313" key="7">
    <source>
        <dbReference type="Proteomes" id="UP000297975"/>
    </source>
</evidence>
<name>A0A4Y8IS12_9BACI</name>
<dbReference type="RefSeq" id="WP_134340068.1">
    <property type="nucleotide sequence ID" value="NZ_SOPW01000008.1"/>
</dbReference>
<evidence type="ECO:0000256" key="1">
    <source>
        <dbReference type="ARBA" id="ARBA00022729"/>
    </source>
</evidence>
<gene>
    <name evidence="6" type="ORF">E3U55_08805</name>
</gene>
<evidence type="ECO:0000256" key="4">
    <source>
        <dbReference type="SAM" id="SignalP"/>
    </source>
</evidence>
<comment type="caution">
    <text evidence="6">The sequence shown here is derived from an EMBL/GenBank/DDBJ whole genome shotgun (WGS) entry which is preliminary data.</text>
</comment>
<evidence type="ECO:0000256" key="2">
    <source>
        <dbReference type="SAM" id="Coils"/>
    </source>
</evidence>
<feature type="coiled-coil region" evidence="2">
    <location>
        <begin position="408"/>
        <end position="442"/>
    </location>
</feature>
<dbReference type="Pfam" id="PF00395">
    <property type="entry name" value="SLH"/>
    <property type="match status" value="3"/>
</dbReference>
<dbReference type="InterPro" id="IPR025623">
    <property type="entry name" value="YusW"/>
</dbReference>
<evidence type="ECO:0000313" key="6">
    <source>
        <dbReference type="EMBL" id="TFB21403.1"/>
    </source>
</evidence>
<dbReference type="EMBL" id="SOPW01000008">
    <property type="protein sequence ID" value="TFB21403.1"/>
    <property type="molecule type" value="Genomic_DNA"/>
</dbReference>
<dbReference type="Pfam" id="PF14039">
    <property type="entry name" value="YusW"/>
    <property type="match status" value="2"/>
</dbReference>
<dbReference type="InterPro" id="IPR001119">
    <property type="entry name" value="SLH_dom"/>
</dbReference>
<keyword evidence="1 4" id="KW-0732">Signal</keyword>
<protein>
    <recommendedName>
        <fullName evidence="5">SLH domain-containing protein</fullName>
    </recommendedName>
</protein>
<feature type="domain" description="SLH" evidence="5">
    <location>
        <begin position="180"/>
        <end position="243"/>
    </location>
</feature>
<feature type="domain" description="SLH" evidence="5">
    <location>
        <begin position="48"/>
        <end position="111"/>
    </location>
</feature>
<feature type="signal peptide" evidence="4">
    <location>
        <begin position="1"/>
        <end position="26"/>
    </location>
</feature>
<evidence type="ECO:0000259" key="5">
    <source>
        <dbReference type="PROSITE" id="PS51272"/>
    </source>
</evidence>